<dbReference type="PROSITE" id="PS00778">
    <property type="entry name" value="HIS_ACID_PHOSPHAT_2"/>
    <property type="match status" value="1"/>
</dbReference>
<dbReference type="STRING" id="6293.A0A1I8EDF9"/>
<dbReference type="PROSITE" id="PS00616">
    <property type="entry name" value="HIS_ACID_PHOSPHAT_1"/>
    <property type="match status" value="1"/>
</dbReference>
<name>A0A1I8EDF9_WUCBA</name>
<dbReference type="PANTHER" id="PTHR11567">
    <property type="entry name" value="ACID PHOSPHATASE-RELATED"/>
    <property type="match status" value="1"/>
</dbReference>
<dbReference type="CDD" id="cd07061">
    <property type="entry name" value="HP_HAP_like"/>
    <property type="match status" value="1"/>
</dbReference>
<protein>
    <recommendedName>
        <fullName evidence="4">Histidine acid phosphatase</fullName>
    </recommendedName>
</protein>
<dbReference type="InterPro" id="IPR050645">
    <property type="entry name" value="Histidine_acid_phosphatase"/>
</dbReference>
<dbReference type="InterPro" id="IPR000560">
    <property type="entry name" value="His_Pase_clade-2"/>
</dbReference>
<dbReference type="GO" id="GO:0003993">
    <property type="term" value="F:acid phosphatase activity"/>
    <property type="evidence" value="ECO:0007669"/>
    <property type="project" value="UniProtKB-EC"/>
</dbReference>
<comment type="catalytic activity">
    <reaction evidence="1">
        <text>a phosphate monoester + H2O = an alcohol + phosphate</text>
        <dbReference type="Rhea" id="RHEA:15017"/>
        <dbReference type="ChEBI" id="CHEBI:15377"/>
        <dbReference type="ChEBI" id="CHEBI:30879"/>
        <dbReference type="ChEBI" id="CHEBI:43474"/>
        <dbReference type="ChEBI" id="CHEBI:67140"/>
        <dbReference type="EC" id="3.1.3.2"/>
    </reaction>
</comment>
<sequence>MSLMLTSLNLFTGPQQRHGAYFTHNIIDYALLGHVNLHFMLTLSHLFLLLFNCASNNAFVLRTTDVKAGEHLIYVQAIWRHGDRAPHQLPYPRDLNDESSWPRGWSQLTNMGMKQLYELGLFLRKRYNGYIKEFNSADIRIITSRSDRAIVSAQAMLRGFFPADNIAMQWLKDELWQPISFHSESIERNAPLLHPTLHACSHYNQLMKNETAVIADEMMEKYADVVHLLANVTGIGEKLSFDRTAALIDIQREILHQLPQPEWVYQKWPQFQNMSTIDIITEFKRINQISKYNTFEKAKFKSGLLLGDILHRFHNVSVGIKVEARKMFLYSAHDSTLSSLQHALNISNGLLVPYSACLIMELYKTGKNETTLKTCEKEKNGANKVILVDSSIFLCTSTSASLIIPRQVQG</sequence>
<reference evidence="3" key="1">
    <citation type="submission" date="2016-11" db="UniProtKB">
        <authorList>
            <consortium name="WormBaseParasite"/>
        </authorList>
    </citation>
    <scope>IDENTIFICATION</scope>
    <source>
        <strain evidence="3">pt0022</strain>
    </source>
</reference>
<evidence type="ECO:0008006" key="4">
    <source>
        <dbReference type="Google" id="ProtNLM"/>
    </source>
</evidence>
<dbReference type="InterPro" id="IPR029033">
    <property type="entry name" value="His_PPase_superfam"/>
</dbReference>
<evidence type="ECO:0000313" key="3">
    <source>
        <dbReference type="WBParaSite" id="maker-PairedContig_1561-snap-gene-0.10-mRNA-1"/>
    </source>
</evidence>
<proteinExistence type="inferred from homology"/>
<dbReference type="Gene3D" id="3.40.50.1240">
    <property type="entry name" value="Phosphoglycerate mutase-like"/>
    <property type="match status" value="1"/>
</dbReference>
<dbReference type="SUPFAM" id="SSF53254">
    <property type="entry name" value="Phosphoglycerate mutase-like"/>
    <property type="match status" value="1"/>
</dbReference>
<dbReference type="WBParaSite" id="maker-PairedContig_1561-snap-gene-0.10-mRNA-1">
    <property type="protein sequence ID" value="maker-PairedContig_1561-snap-gene-0.10-mRNA-1"/>
    <property type="gene ID" value="maker-PairedContig_1561-snap-gene-0.10"/>
</dbReference>
<accession>A0A1I8EDF9</accession>
<comment type="similarity">
    <text evidence="2">Belongs to the histidine acid phosphatase family.</text>
</comment>
<dbReference type="AlphaFoldDB" id="A0A1I8EDF9"/>
<dbReference type="Pfam" id="PF00328">
    <property type="entry name" value="His_Phos_2"/>
    <property type="match status" value="1"/>
</dbReference>
<organism evidence="3">
    <name type="scientific">Wuchereria bancrofti</name>
    <dbReference type="NCBI Taxonomy" id="6293"/>
    <lineage>
        <taxon>Eukaryota</taxon>
        <taxon>Metazoa</taxon>
        <taxon>Ecdysozoa</taxon>
        <taxon>Nematoda</taxon>
        <taxon>Chromadorea</taxon>
        <taxon>Rhabditida</taxon>
        <taxon>Spirurina</taxon>
        <taxon>Spiruromorpha</taxon>
        <taxon>Filarioidea</taxon>
        <taxon>Onchocercidae</taxon>
        <taxon>Wuchereria</taxon>
    </lineage>
</organism>
<dbReference type="PANTHER" id="PTHR11567:SF210">
    <property type="entry name" value="ACID PHOSPHATASE 5-RELATED"/>
    <property type="match status" value="1"/>
</dbReference>
<evidence type="ECO:0000256" key="2">
    <source>
        <dbReference type="ARBA" id="ARBA00005375"/>
    </source>
</evidence>
<evidence type="ECO:0000256" key="1">
    <source>
        <dbReference type="ARBA" id="ARBA00000032"/>
    </source>
</evidence>
<dbReference type="InterPro" id="IPR033379">
    <property type="entry name" value="Acid_Pase_AS"/>
</dbReference>